<evidence type="ECO:0000256" key="1">
    <source>
        <dbReference type="ARBA" id="ARBA00009437"/>
    </source>
</evidence>
<keyword evidence="3" id="KW-0238">DNA-binding</keyword>
<dbReference type="PROSITE" id="PS50931">
    <property type="entry name" value="HTH_LYSR"/>
    <property type="match status" value="1"/>
</dbReference>
<dbReference type="Gene3D" id="1.10.10.10">
    <property type="entry name" value="Winged helix-like DNA-binding domain superfamily/Winged helix DNA-binding domain"/>
    <property type="match status" value="1"/>
</dbReference>
<dbReference type="Proteomes" id="UP000242818">
    <property type="component" value="Unassembled WGS sequence"/>
</dbReference>
<dbReference type="SUPFAM" id="SSF53850">
    <property type="entry name" value="Periplasmic binding protein-like II"/>
    <property type="match status" value="1"/>
</dbReference>
<dbReference type="SUPFAM" id="SSF46785">
    <property type="entry name" value="Winged helix' DNA-binding domain"/>
    <property type="match status" value="1"/>
</dbReference>
<sequence length="289" mass="32110">MELRQLKYFIKAAELLNFTAAAEACFITQGTLSQQLKQLENDLNMLLFDRIGKRVKLTEAGKVFLPFAQHTVAASQQGKQALNDLQNLKTGELKIGATHALIPRLTPALIAFSEKFPGIIVSVEFGTSEVLLGQLEEGLIDFVLLLGKVSKPEQVVSYPLFTSQLSLIVKNTHPLAGRRKISFKDIVQVPLVLPGKGFHTRKFINKIIQQEQLKLDMRMELNDIHTLVNLVKTGKWATILTAATVSKQEGLKAIPIGGKDNVMKASLIWPKDAYRKKSAIELGKLLMEK</sequence>
<dbReference type="GO" id="GO:0005829">
    <property type="term" value="C:cytosol"/>
    <property type="evidence" value="ECO:0007669"/>
    <property type="project" value="TreeGrafter"/>
</dbReference>
<dbReference type="AlphaFoldDB" id="A0A1C4EHL5"/>
<dbReference type="PANTHER" id="PTHR30419">
    <property type="entry name" value="HTH-TYPE TRANSCRIPTIONAL REGULATOR YBHD"/>
    <property type="match status" value="1"/>
</dbReference>
<dbReference type="GO" id="GO:0003677">
    <property type="term" value="F:DNA binding"/>
    <property type="evidence" value="ECO:0007669"/>
    <property type="project" value="UniProtKB-KW"/>
</dbReference>
<dbReference type="CDD" id="cd05466">
    <property type="entry name" value="PBP2_LTTR_substrate"/>
    <property type="match status" value="1"/>
</dbReference>
<evidence type="ECO:0000256" key="3">
    <source>
        <dbReference type="ARBA" id="ARBA00023125"/>
    </source>
</evidence>
<keyword evidence="7" id="KW-1185">Reference proteome</keyword>
<dbReference type="Pfam" id="PF03466">
    <property type="entry name" value="LysR_substrate"/>
    <property type="match status" value="1"/>
</dbReference>
<comment type="similarity">
    <text evidence="1">Belongs to the LysR transcriptional regulatory family.</text>
</comment>
<gene>
    <name evidence="6" type="ORF">GA0116948_108122</name>
</gene>
<keyword evidence="4" id="KW-0804">Transcription</keyword>
<evidence type="ECO:0000313" key="7">
    <source>
        <dbReference type="Proteomes" id="UP000242818"/>
    </source>
</evidence>
<dbReference type="GO" id="GO:0003700">
    <property type="term" value="F:DNA-binding transcription factor activity"/>
    <property type="evidence" value="ECO:0007669"/>
    <property type="project" value="InterPro"/>
</dbReference>
<dbReference type="FunFam" id="1.10.10.10:FF:000001">
    <property type="entry name" value="LysR family transcriptional regulator"/>
    <property type="match status" value="1"/>
</dbReference>
<dbReference type="InterPro" id="IPR036388">
    <property type="entry name" value="WH-like_DNA-bd_sf"/>
</dbReference>
<keyword evidence="2" id="KW-0805">Transcription regulation</keyword>
<organism evidence="6 7">
    <name type="scientific">Chitinophaga costaii</name>
    <dbReference type="NCBI Taxonomy" id="1335309"/>
    <lineage>
        <taxon>Bacteria</taxon>
        <taxon>Pseudomonadati</taxon>
        <taxon>Bacteroidota</taxon>
        <taxon>Chitinophagia</taxon>
        <taxon>Chitinophagales</taxon>
        <taxon>Chitinophagaceae</taxon>
        <taxon>Chitinophaga</taxon>
    </lineage>
</organism>
<reference evidence="6 7" key="1">
    <citation type="submission" date="2016-08" db="EMBL/GenBank/DDBJ databases">
        <authorList>
            <person name="Seilhamer J.J."/>
        </authorList>
    </citation>
    <scope>NUCLEOTIDE SEQUENCE [LARGE SCALE GENOMIC DNA]</scope>
    <source>
        <strain evidence="6 7">A37T2</strain>
    </source>
</reference>
<proteinExistence type="inferred from homology"/>
<dbReference type="InterPro" id="IPR036390">
    <property type="entry name" value="WH_DNA-bd_sf"/>
</dbReference>
<dbReference type="PRINTS" id="PR00039">
    <property type="entry name" value="HTHLYSR"/>
</dbReference>
<name>A0A1C4EHL5_9BACT</name>
<evidence type="ECO:0000256" key="2">
    <source>
        <dbReference type="ARBA" id="ARBA00023015"/>
    </source>
</evidence>
<evidence type="ECO:0000259" key="5">
    <source>
        <dbReference type="PROSITE" id="PS50931"/>
    </source>
</evidence>
<dbReference type="STRING" id="1335309.GA0116948_108122"/>
<accession>A0A1C4EHL5</accession>
<evidence type="ECO:0000256" key="4">
    <source>
        <dbReference type="ARBA" id="ARBA00023163"/>
    </source>
</evidence>
<dbReference type="EMBL" id="FMAR01000008">
    <property type="protein sequence ID" value="SCC43093.1"/>
    <property type="molecule type" value="Genomic_DNA"/>
</dbReference>
<evidence type="ECO:0000313" key="6">
    <source>
        <dbReference type="EMBL" id="SCC43093.1"/>
    </source>
</evidence>
<dbReference type="Pfam" id="PF00126">
    <property type="entry name" value="HTH_1"/>
    <property type="match status" value="1"/>
</dbReference>
<dbReference type="InterPro" id="IPR050950">
    <property type="entry name" value="HTH-type_LysR_regulators"/>
</dbReference>
<dbReference type="InterPro" id="IPR000847">
    <property type="entry name" value="LysR_HTH_N"/>
</dbReference>
<dbReference type="InterPro" id="IPR005119">
    <property type="entry name" value="LysR_subst-bd"/>
</dbReference>
<feature type="domain" description="HTH lysR-type" evidence="5">
    <location>
        <begin position="1"/>
        <end position="58"/>
    </location>
</feature>
<dbReference type="Gene3D" id="3.40.190.290">
    <property type="match status" value="1"/>
</dbReference>
<protein>
    <submittedName>
        <fullName evidence="6">LysR family transcriptional regulator, cyn operon transcriptional activator</fullName>
    </submittedName>
</protein>